<dbReference type="InterPro" id="IPR036396">
    <property type="entry name" value="Cyt_P450_sf"/>
</dbReference>
<evidence type="ECO:0000256" key="11">
    <source>
        <dbReference type="ARBA" id="ARBA00023033"/>
    </source>
</evidence>
<evidence type="ECO:0000256" key="8">
    <source>
        <dbReference type="ARBA" id="ARBA00022848"/>
    </source>
</evidence>
<dbReference type="PANTHER" id="PTHR24300:SF177">
    <property type="entry name" value="CYTOCHROME P450 2J2"/>
    <property type="match status" value="1"/>
</dbReference>
<sequence length="455" mass="52452">MDSIISVIGTYVSWDLKSLLLFAAVFIITADYIKNRQPAGYPPGPRGLPIMGNLFTIDQNRAHESMTQLAERYGNVYSLRMGQERMVVLNGFDILKEALVTQGDSLADRPDLPLQIDRAHRLGVIASSGNLWKQQRRFALSTLRQFGFGKKSLESVVLDEFTYCAKNIRSYKGKPFDPHLILNNAVSNIICSLVFGHRFEYSEEKFIKMMQLFDKGFQIEGSIWGQIYNAFPVLMRRLPGPHQSVGQMWNEVKDFIRVELNEHKKTWDPSETRDYIDCYLSEIQMNKGQDDNTFDEENLVICVLDLFVAGSETTSTTLRWIQGKSIDQTNMVYVIFHFVCFIYHYSNCQGVIVIPNLTSVLFDKKEWETPHTFNPNHFLNEECKFVKRAAFLPFSLGKRVCLGENLAKMELFLFFTSFMQHFTFSMPAGVKPDMDYRFGLTLTPKNYEICVTPRH</sequence>
<dbReference type="Pfam" id="PF00067">
    <property type="entry name" value="p450"/>
    <property type="match status" value="2"/>
</dbReference>
<dbReference type="GO" id="GO:0006082">
    <property type="term" value="P:organic acid metabolic process"/>
    <property type="evidence" value="ECO:0007669"/>
    <property type="project" value="TreeGrafter"/>
</dbReference>
<keyword evidence="16" id="KW-1185">Reference proteome</keyword>
<evidence type="ECO:0000256" key="12">
    <source>
        <dbReference type="ARBA" id="ARBA00023136"/>
    </source>
</evidence>
<evidence type="ECO:0000256" key="2">
    <source>
        <dbReference type="ARBA" id="ARBA00004174"/>
    </source>
</evidence>
<dbReference type="PRINTS" id="PR00385">
    <property type="entry name" value="P450"/>
</dbReference>
<evidence type="ECO:0000313" key="15">
    <source>
        <dbReference type="Ensembl" id="ENSACLP00000006656.1"/>
    </source>
</evidence>
<reference evidence="15" key="1">
    <citation type="submission" date="2025-08" db="UniProtKB">
        <authorList>
            <consortium name="Ensembl"/>
        </authorList>
    </citation>
    <scope>IDENTIFICATION</scope>
</reference>
<evidence type="ECO:0000256" key="9">
    <source>
        <dbReference type="ARBA" id="ARBA00023002"/>
    </source>
</evidence>
<dbReference type="InterPro" id="IPR017972">
    <property type="entry name" value="Cyt_P450_CS"/>
</dbReference>
<dbReference type="FunFam" id="1.10.630.10:FF:000238">
    <property type="entry name" value="Cytochrome P450 2A6"/>
    <property type="match status" value="1"/>
</dbReference>
<comment type="subcellular location">
    <subcellularLocation>
        <location evidence="3">Endoplasmic reticulum membrane</location>
        <topology evidence="3">Peripheral membrane protein</topology>
    </subcellularLocation>
    <subcellularLocation>
        <location evidence="2">Microsome membrane</location>
        <topology evidence="2">Peripheral membrane protein</topology>
    </subcellularLocation>
</comment>
<evidence type="ECO:0000256" key="1">
    <source>
        <dbReference type="ARBA" id="ARBA00001971"/>
    </source>
</evidence>
<proteinExistence type="inferred from homology"/>
<protein>
    <recommendedName>
        <fullName evidence="17">Cytochrome P450, family 2, subfamily AE, polypeptide 1</fullName>
    </recommendedName>
</protein>
<dbReference type="GO" id="GO:0020037">
    <property type="term" value="F:heme binding"/>
    <property type="evidence" value="ECO:0007669"/>
    <property type="project" value="InterPro"/>
</dbReference>
<dbReference type="GO" id="GO:0005789">
    <property type="term" value="C:endoplasmic reticulum membrane"/>
    <property type="evidence" value="ECO:0007669"/>
    <property type="project" value="UniProtKB-SubCell"/>
</dbReference>
<dbReference type="SUPFAM" id="SSF48264">
    <property type="entry name" value="Cytochrome P450"/>
    <property type="match status" value="1"/>
</dbReference>
<evidence type="ECO:0000313" key="16">
    <source>
        <dbReference type="Proteomes" id="UP000265100"/>
    </source>
</evidence>
<dbReference type="InterPro" id="IPR002401">
    <property type="entry name" value="Cyt_P450_E_grp-I"/>
</dbReference>
<evidence type="ECO:0000256" key="13">
    <source>
        <dbReference type="PIRSR" id="PIRSR602401-1"/>
    </source>
</evidence>
<dbReference type="PANTHER" id="PTHR24300">
    <property type="entry name" value="CYTOCHROME P450 508A4-RELATED"/>
    <property type="match status" value="1"/>
</dbReference>
<keyword evidence="8" id="KW-0492">Microsome</keyword>
<evidence type="ECO:0000256" key="6">
    <source>
        <dbReference type="ARBA" id="ARBA00022723"/>
    </source>
</evidence>
<evidence type="ECO:0000256" key="4">
    <source>
        <dbReference type="ARBA" id="ARBA00010617"/>
    </source>
</evidence>
<keyword evidence="5 13" id="KW-0349">Heme</keyword>
<organism evidence="15 16">
    <name type="scientific">Astatotilapia calliptera</name>
    <name type="common">Eastern happy</name>
    <name type="synonym">Chromis callipterus</name>
    <dbReference type="NCBI Taxonomy" id="8154"/>
    <lineage>
        <taxon>Eukaryota</taxon>
        <taxon>Metazoa</taxon>
        <taxon>Chordata</taxon>
        <taxon>Craniata</taxon>
        <taxon>Vertebrata</taxon>
        <taxon>Euteleostomi</taxon>
        <taxon>Actinopterygii</taxon>
        <taxon>Neopterygii</taxon>
        <taxon>Teleostei</taxon>
        <taxon>Neoteleostei</taxon>
        <taxon>Acanthomorphata</taxon>
        <taxon>Ovalentaria</taxon>
        <taxon>Cichlomorphae</taxon>
        <taxon>Cichliformes</taxon>
        <taxon>Cichlidae</taxon>
        <taxon>African cichlids</taxon>
        <taxon>Pseudocrenilabrinae</taxon>
        <taxon>Haplochromini</taxon>
        <taxon>Astatotilapia</taxon>
    </lineage>
</organism>
<reference evidence="15" key="2">
    <citation type="submission" date="2025-09" db="UniProtKB">
        <authorList>
            <consortium name="Ensembl"/>
        </authorList>
    </citation>
    <scope>IDENTIFICATION</scope>
</reference>
<evidence type="ECO:0000256" key="3">
    <source>
        <dbReference type="ARBA" id="ARBA00004406"/>
    </source>
</evidence>
<accession>A0A3P8NPB4</accession>
<keyword evidence="10 13" id="KW-0408">Iron</keyword>
<keyword evidence="12" id="KW-0472">Membrane</keyword>
<comment type="similarity">
    <text evidence="4 14">Belongs to the cytochrome P450 family.</text>
</comment>
<dbReference type="OMA" id="ENMIICV"/>
<dbReference type="InterPro" id="IPR050182">
    <property type="entry name" value="Cytochrome_P450_fam2"/>
</dbReference>
<dbReference type="Proteomes" id="UP000265100">
    <property type="component" value="Unplaced"/>
</dbReference>
<dbReference type="GO" id="GO:0005506">
    <property type="term" value="F:iron ion binding"/>
    <property type="evidence" value="ECO:0007669"/>
    <property type="project" value="InterPro"/>
</dbReference>
<dbReference type="GO" id="GO:0016712">
    <property type="term" value="F:oxidoreductase activity, acting on paired donors, with incorporation or reduction of molecular oxygen, reduced flavin or flavoprotein as one donor, and incorporation of one atom of oxygen"/>
    <property type="evidence" value="ECO:0007669"/>
    <property type="project" value="InterPro"/>
</dbReference>
<keyword evidence="11 14" id="KW-0503">Monooxygenase</keyword>
<evidence type="ECO:0000256" key="5">
    <source>
        <dbReference type="ARBA" id="ARBA00022617"/>
    </source>
</evidence>
<keyword evidence="7" id="KW-0256">Endoplasmic reticulum</keyword>
<dbReference type="InterPro" id="IPR008069">
    <property type="entry name" value="Cyt_P450_E_grp-I_CYP2D-like"/>
</dbReference>
<dbReference type="GeneTree" id="ENSGT00950000182879"/>
<name>A0A3P8NPB4_ASTCA</name>
<evidence type="ECO:0008006" key="17">
    <source>
        <dbReference type="Google" id="ProtNLM"/>
    </source>
</evidence>
<dbReference type="Bgee" id="ENSACLG00000004449">
    <property type="expression patterns" value="Expressed in liver"/>
</dbReference>
<dbReference type="Ensembl" id="ENSACLT00000006805.2">
    <property type="protein sequence ID" value="ENSACLP00000006656.1"/>
    <property type="gene ID" value="ENSACLG00000004449.2"/>
</dbReference>
<dbReference type="PRINTS" id="PR00463">
    <property type="entry name" value="EP450I"/>
</dbReference>
<evidence type="ECO:0000256" key="14">
    <source>
        <dbReference type="RuleBase" id="RU000461"/>
    </source>
</evidence>
<keyword evidence="6 13" id="KW-0479">Metal-binding</keyword>
<keyword evidence="9 14" id="KW-0560">Oxidoreductase</keyword>
<feature type="binding site" description="axial binding residue" evidence="13">
    <location>
        <position position="401"/>
    </location>
    <ligand>
        <name>heme</name>
        <dbReference type="ChEBI" id="CHEBI:30413"/>
    </ligand>
    <ligandPart>
        <name>Fe</name>
        <dbReference type="ChEBI" id="CHEBI:18248"/>
    </ligandPart>
</feature>
<dbReference type="GO" id="GO:0006805">
    <property type="term" value="P:xenobiotic metabolic process"/>
    <property type="evidence" value="ECO:0007669"/>
    <property type="project" value="TreeGrafter"/>
</dbReference>
<dbReference type="PRINTS" id="PR01686">
    <property type="entry name" value="EP450ICYP2D"/>
</dbReference>
<dbReference type="STRING" id="8154.ENSACLP00000006656"/>
<dbReference type="InterPro" id="IPR001128">
    <property type="entry name" value="Cyt_P450"/>
</dbReference>
<dbReference type="Gene3D" id="1.10.630.10">
    <property type="entry name" value="Cytochrome P450"/>
    <property type="match status" value="2"/>
</dbReference>
<dbReference type="AlphaFoldDB" id="A0A3P8NPB4"/>
<evidence type="ECO:0000256" key="10">
    <source>
        <dbReference type="ARBA" id="ARBA00023004"/>
    </source>
</evidence>
<comment type="cofactor">
    <cofactor evidence="1 13">
        <name>heme</name>
        <dbReference type="ChEBI" id="CHEBI:30413"/>
    </cofactor>
</comment>
<dbReference type="PROSITE" id="PS00086">
    <property type="entry name" value="CYTOCHROME_P450"/>
    <property type="match status" value="1"/>
</dbReference>
<evidence type="ECO:0000256" key="7">
    <source>
        <dbReference type="ARBA" id="ARBA00022824"/>
    </source>
</evidence>